<name>A0AAN0NIT7_9RHOB</name>
<dbReference type="Gene3D" id="3.40.50.150">
    <property type="entry name" value="Vaccinia Virus protein VP39"/>
    <property type="match status" value="1"/>
</dbReference>
<feature type="transmembrane region" description="Helical" evidence="5">
    <location>
        <begin position="40"/>
        <end position="62"/>
    </location>
</feature>
<feature type="transmembrane region" description="Helical" evidence="5">
    <location>
        <begin position="83"/>
        <end position="103"/>
    </location>
</feature>
<evidence type="ECO:0000256" key="5">
    <source>
        <dbReference type="SAM" id="Phobius"/>
    </source>
</evidence>
<dbReference type="InterPro" id="IPR029063">
    <property type="entry name" value="SAM-dependent_MTases_sf"/>
</dbReference>
<dbReference type="InterPro" id="IPR030374">
    <property type="entry name" value="PABS"/>
</dbReference>
<feature type="domain" description="PABS" evidence="6">
    <location>
        <begin position="320"/>
        <end position="451"/>
    </location>
</feature>
<feature type="transmembrane region" description="Helical" evidence="5">
    <location>
        <begin position="154"/>
        <end position="177"/>
    </location>
</feature>
<evidence type="ECO:0000259" key="6">
    <source>
        <dbReference type="PROSITE" id="PS51006"/>
    </source>
</evidence>
<evidence type="ECO:0000256" key="1">
    <source>
        <dbReference type="ARBA" id="ARBA00007867"/>
    </source>
</evidence>
<evidence type="ECO:0000256" key="4">
    <source>
        <dbReference type="PROSITE-ProRule" id="PRU00354"/>
    </source>
</evidence>
<dbReference type="EMBL" id="CP151762">
    <property type="protein sequence ID" value="WZU63959.1"/>
    <property type="molecule type" value="Genomic_DNA"/>
</dbReference>
<feature type="transmembrane region" description="Helical" evidence="5">
    <location>
        <begin position="213"/>
        <end position="234"/>
    </location>
</feature>
<dbReference type="Proteomes" id="UP001451782">
    <property type="component" value="Chromosome"/>
</dbReference>
<comment type="similarity">
    <text evidence="1">Belongs to the spermidine/spermine synthase family.</text>
</comment>
<dbReference type="GO" id="GO:0006596">
    <property type="term" value="P:polyamine biosynthetic process"/>
    <property type="evidence" value="ECO:0007669"/>
    <property type="project" value="UniProtKB-UniRule"/>
</dbReference>
<keyword evidence="8" id="KW-1185">Reference proteome</keyword>
<dbReference type="InterPro" id="IPR036259">
    <property type="entry name" value="MFS_trans_sf"/>
</dbReference>
<evidence type="ECO:0000313" key="8">
    <source>
        <dbReference type="Proteomes" id="UP001451782"/>
    </source>
</evidence>
<keyword evidence="5" id="KW-0812">Transmembrane</keyword>
<dbReference type="RefSeq" id="WP_342070330.1">
    <property type="nucleotide sequence ID" value="NZ_CP151762.1"/>
</dbReference>
<keyword evidence="3 4" id="KW-0620">Polyamine biosynthesis</keyword>
<reference evidence="7 8" key="1">
    <citation type="submission" date="2024-04" db="EMBL/GenBank/DDBJ databases">
        <title>Phylogenomic analyses of a clade within the roseobacter group suggest taxonomic reassignments of species of the genera Aestuariivita, Citreicella, Loktanella, Nautella, Pelagibaca, Ruegeria, Thalassobius, Thiobacimonas and Tropicibacter, and the proposal o.</title>
        <authorList>
            <person name="Jeon C.O."/>
        </authorList>
    </citation>
    <scope>NUCLEOTIDE SEQUENCE [LARGE SCALE GENOMIC DNA]</scope>
    <source>
        <strain evidence="7 8">G8-12</strain>
    </source>
</reference>
<dbReference type="AlphaFoldDB" id="A0AAN0NIT7"/>
<dbReference type="GO" id="GO:0010487">
    <property type="term" value="F:thermospermine synthase activity"/>
    <property type="evidence" value="ECO:0007669"/>
    <property type="project" value="TreeGrafter"/>
</dbReference>
<dbReference type="SUPFAM" id="SSF53335">
    <property type="entry name" value="S-adenosyl-L-methionine-dependent methyltransferases"/>
    <property type="match status" value="1"/>
</dbReference>
<evidence type="ECO:0000256" key="2">
    <source>
        <dbReference type="ARBA" id="ARBA00022679"/>
    </source>
</evidence>
<dbReference type="PANTHER" id="PTHR43317:SF1">
    <property type="entry name" value="THERMOSPERMINE SYNTHASE ACAULIS5"/>
    <property type="match status" value="1"/>
</dbReference>
<dbReference type="CDD" id="cd02440">
    <property type="entry name" value="AdoMet_MTases"/>
    <property type="match status" value="1"/>
</dbReference>
<dbReference type="NCBIfam" id="NF037959">
    <property type="entry name" value="MFS_SpdSyn"/>
    <property type="match status" value="1"/>
</dbReference>
<dbReference type="Pfam" id="PF01564">
    <property type="entry name" value="Spermine_synth"/>
    <property type="match status" value="1"/>
</dbReference>
<keyword evidence="2 4" id="KW-0808">Transferase</keyword>
<gene>
    <name evidence="7" type="ORF">AABB28_01140</name>
</gene>
<organism evidence="7 8">
    <name type="scientific">Yoonia algicola</name>
    <dbReference type="NCBI Taxonomy" id="3137368"/>
    <lineage>
        <taxon>Bacteria</taxon>
        <taxon>Pseudomonadati</taxon>
        <taxon>Pseudomonadota</taxon>
        <taxon>Alphaproteobacteria</taxon>
        <taxon>Rhodobacterales</taxon>
        <taxon>Paracoccaceae</taxon>
        <taxon>Yoonia</taxon>
    </lineage>
</organism>
<keyword evidence="5" id="KW-0472">Membrane</keyword>
<sequence length="508" mass="54275">MKNNATSTLLPLWLLIFLQAGISASSLVVEIVAGRMIAPYVGMSLYTWTSIIAVVLAGFSVGHWWGGRIAARETERALRMAGWIMLAAACTTAGATLLLRAFAGPVVETFAHPMAAITALSALAFFLPSLFAGVPAPILTVAAMRGREEAEQALGAMFASGAVGAIAGTLLAGFLFVPWIGSVMTLVVITAVYVIAALICFRLGRLLPRGQIASVAGIAIAFAIGYGALTLPAVCDRESSYYCIRTVALSENPDDPVNLMVVDHLAHGISGRDAPQVMFTEHAAMLDALPRMRMGRTDFSSYHIGGGTYSVPRAWADRGISDITIAEVDPEVTAIAVEDFWFDPTTATILHGDARVALKATNQQFDVIVGDAFTDIAAPEHLVTQEFFELVQSRLAPGGVFAMNMIDNVDRLNALAAVHTTLRSVFPSVEIWMEATPPDPGERRVFILLASAQDSAFATLETLAPDLTRFQVLDNAFAANMLGQRNPHILTDDHVPLAFLMGFDPAVD</sequence>
<dbReference type="PANTHER" id="PTHR43317">
    <property type="entry name" value="THERMOSPERMINE SYNTHASE ACAULIS5"/>
    <property type="match status" value="1"/>
</dbReference>
<dbReference type="KEGG" id="yag:AABB28_01140"/>
<feature type="transmembrane region" description="Helical" evidence="5">
    <location>
        <begin position="183"/>
        <end position="201"/>
    </location>
</feature>
<dbReference type="SUPFAM" id="SSF103473">
    <property type="entry name" value="MFS general substrate transporter"/>
    <property type="match status" value="1"/>
</dbReference>
<protein>
    <submittedName>
        <fullName evidence="7">Fused MFS/spermidine synthase</fullName>
    </submittedName>
</protein>
<accession>A0AAN0NIT7</accession>
<feature type="transmembrane region" description="Helical" evidence="5">
    <location>
        <begin position="115"/>
        <end position="142"/>
    </location>
</feature>
<evidence type="ECO:0000256" key="3">
    <source>
        <dbReference type="ARBA" id="ARBA00023115"/>
    </source>
</evidence>
<proteinExistence type="inferred from homology"/>
<keyword evidence="5" id="KW-1133">Transmembrane helix</keyword>
<dbReference type="PROSITE" id="PS51006">
    <property type="entry name" value="PABS_2"/>
    <property type="match status" value="1"/>
</dbReference>
<feature type="active site" description="Proton acceptor" evidence="4">
    <location>
        <position position="371"/>
    </location>
</feature>
<evidence type="ECO:0000313" key="7">
    <source>
        <dbReference type="EMBL" id="WZU63959.1"/>
    </source>
</evidence>